<dbReference type="Gene3D" id="3.40.50.300">
    <property type="entry name" value="P-loop containing nucleotide triphosphate hydrolases"/>
    <property type="match status" value="1"/>
</dbReference>
<dbReference type="GO" id="GO:0007018">
    <property type="term" value="P:microtubule-based movement"/>
    <property type="evidence" value="ECO:0007669"/>
    <property type="project" value="InterPro"/>
</dbReference>
<dbReference type="PROSITE" id="PS50297">
    <property type="entry name" value="ANK_REP_REGION"/>
    <property type="match status" value="1"/>
</dbReference>
<dbReference type="Pfam" id="PF03028">
    <property type="entry name" value="Dynein_heavy"/>
    <property type="match status" value="1"/>
</dbReference>
<keyword evidence="1" id="KW-0040">ANK repeat</keyword>
<feature type="domain" description="Dynein heavy chain region D6 P-loop" evidence="3">
    <location>
        <begin position="109"/>
        <end position="207"/>
    </location>
</feature>
<proteinExistence type="predicted"/>
<feature type="compositionally biased region" description="Basic and acidic residues" evidence="2">
    <location>
        <begin position="40"/>
        <end position="55"/>
    </location>
</feature>
<dbReference type="Pfam" id="PF12796">
    <property type="entry name" value="Ank_2"/>
    <property type="match status" value="1"/>
</dbReference>
<dbReference type="InterPro" id="IPR002110">
    <property type="entry name" value="Ankyrin_rpt"/>
</dbReference>
<evidence type="ECO:0000256" key="1">
    <source>
        <dbReference type="PROSITE-ProRule" id="PRU00023"/>
    </source>
</evidence>
<dbReference type="InterPro" id="IPR027417">
    <property type="entry name" value="P-loop_NTPase"/>
</dbReference>
<dbReference type="EMBL" id="HBGF01010780">
    <property type="protein sequence ID" value="CAD9100891.1"/>
    <property type="molecule type" value="Transcribed_RNA"/>
</dbReference>
<name>A0A7S1LD69_NEODS</name>
<evidence type="ECO:0000259" key="3">
    <source>
        <dbReference type="Pfam" id="PF03028"/>
    </source>
</evidence>
<evidence type="ECO:0000256" key="2">
    <source>
        <dbReference type="SAM" id="MobiDB-lite"/>
    </source>
</evidence>
<feature type="region of interest" description="Disordered" evidence="2">
    <location>
        <begin position="1"/>
        <end position="86"/>
    </location>
</feature>
<protein>
    <recommendedName>
        <fullName evidence="3">Dynein heavy chain region D6 P-loop domain-containing protein</fullName>
    </recommendedName>
</protein>
<dbReference type="GO" id="GO:0030286">
    <property type="term" value="C:dynein complex"/>
    <property type="evidence" value="ECO:0007669"/>
    <property type="project" value="InterPro"/>
</dbReference>
<dbReference type="GO" id="GO:0008569">
    <property type="term" value="F:minus-end-directed microtubule motor activity"/>
    <property type="evidence" value="ECO:0007669"/>
    <property type="project" value="InterPro"/>
</dbReference>
<reference evidence="4" key="1">
    <citation type="submission" date="2021-01" db="EMBL/GenBank/DDBJ databases">
        <authorList>
            <person name="Corre E."/>
            <person name="Pelletier E."/>
            <person name="Niang G."/>
            <person name="Scheremetjew M."/>
            <person name="Finn R."/>
            <person name="Kale V."/>
            <person name="Holt S."/>
            <person name="Cochrane G."/>
            <person name="Meng A."/>
            <person name="Brown T."/>
            <person name="Cohen L."/>
        </authorList>
    </citation>
    <scope>NUCLEOTIDE SEQUENCE</scope>
    <source>
        <strain evidence="4">CCAP 1951/1</strain>
    </source>
</reference>
<dbReference type="InterPro" id="IPR036770">
    <property type="entry name" value="Ankyrin_rpt-contain_sf"/>
</dbReference>
<organism evidence="4">
    <name type="scientific">Neobodo designis</name>
    <name type="common">Flagellated protozoan</name>
    <name type="synonym">Bodo designis</name>
    <dbReference type="NCBI Taxonomy" id="312471"/>
    <lineage>
        <taxon>Eukaryota</taxon>
        <taxon>Discoba</taxon>
        <taxon>Euglenozoa</taxon>
        <taxon>Kinetoplastea</taxon>
        <taxon>Metakinetoplastina</taxon>
        <taxon>Neobodonida</taxon>
        <taxon>Neobodo</taxon>
    </lineage>
</organism>
<feature type="compositionally biased region" description="Low complexity" evidence="2">
    <location>
        <begin position="9"/>
        <end position="39"/>
    </location>
</feature>
<dbReference type="PROSITE" id="PS50088">
    <property type="entry name" value="ANK_REPEAT"/>
    <property type="match status" value="1"/>
</dbReference>
<feature type="repeat" description="ANK" evidence="1">
    <location>
        <begin position="347"/>
        <end position="379"/>
    </location>
</feature>
<dbReference type="AlphaFoldDB" id="A0A7S1LD69"/>
<dbReference type="SUPFAM" id="SSF48403">
    <property type="entry name" value="Ankyrin repeat"/>
    <property type="match status" value="1"/>
</dbReference>
<dbReference type="SMART" id="SM00248">
    <property type="entry name" value="ANK"/>
    <property type="match status" value="2"/>
</dbReference>
<dbReference type="Gene3D" id="1.25.40.20">
    <property type="entry name" value="Ankyrin repeat-containing domain"/>
    <property type="match status" value="1"/>
</dbReference>
<dbReference type="InterPro" id="IPR004273">
    <property type="entry name" value="Dynein_heavy_D6_P-loop"/>
</dbReference>
<accession>A0A7S1LD69</accession>
<evidence type="ECO:0000313" key="4">
    <source>
        <dbReference type="EMBL" id="CAD9100891.1"/>
    </source>
</evidence>
<gene>
    <name evidence="4" type="ORF">NDES1114_LOCUS7165</name>
</gene>
<feature type="region of interest" description="Disordered" evidence="2">
    <location>
        <begin position="246"/>
        <end position="290"/>
    </location>
</feature>
<sequence>MADAESQNAAAAPEEPQQQEQQPAAEQQPEAEQPAAAADDNNKENEGEGTPEKRPAPLNEDDASTPAGQVATVNDDGEAAPADDANDGAVVVADRMLSHVERVYRSSETRTPIVVALSDGDPYHTVSTLARREGCAVWSIVMGSEKNEQNALDYVEVGTQNGDWVYLTNVEQASHDVLRKIALNLYTLKPEPKAFPRRHLFRLVLVTDKPIAVNDLIRPVLPQSMLQHALVARAHVPVGVRAEGASPEKIQRRMPAEPPVFEEAVSKHARRREQGRDSDSESDADEPEKKATGMWFHRAVDFYETDGGSTVARVNEVIFDAVEKEDTQAITELANSGRLNIDAVKRDGMNPIMFAVSRGRVESAKALIAAGADVHVRREADNCPLLFMCIESEELLQALIAAGANVDERYEGYRLESHPSTMPHIAALVRDAKGLPPVKTSALELAAQITV</sequence>